<dbReference type="InterPro" id="IPR013766">
    <property type="entry name" value="Thioredoxin_domain"/>
</dbReference>
<keyword evidence="3" id="KW-0677">Repeat</keyword>
<dbReference type="GO" id="GO:0006457">
    <property type="term" value="P:protein folding"/>
    <property type="evidence" value="ECO:0007669"/>
    <property type="project" value="TreeGrafter"/>
</dbReference>
<gene>
    <name evidence="7" type="ORF">LtaPh_0610300</name>
</gene>
<dbReference type="PANTHER" id="PTHR45672:SF16">
    <property type="entry name" value="DISULFIDE ISOMERASE, PUTATIVE-RELATED"/>
    <property type="match status" value="1"/>
</dbReference>
<keyword evidence="8" id="KW-1185">Reference proteome</keyword>
<evidence type="ECO:0000256" key="1">
    <source>
        <dbReference type="ARBA" id="ARBA00006347"/>
    </source>
</evidence>
<dbReference type="GO" id="GO:0003756">
    <property type="term" value="F:protein disulfide isomerase activity"/>
    <property type="evidence" value="ECO:0007669"/>
    <property type="project" value="InterPro"/>
</dbReference>
<dbReference type="Proteomes" id="UP000419144">
    <property type="component" value="Unassembled WGS sequence"/>
</dbReference>
<dbReference type="InterPro" id="IPR051063">
    <property type="entry name" value="PDI"/>
</dbReference>
<evidence type="ECO:0000256" key="5">
    <source>
        <dbReference type="SAM" id="SignalP"/>
    </source>
</evidence>
<dbReference type="AlphaFoldDB" id="A0A640KE00"/>
<protein>
    <submittedName>
        <fullName evidence="7">Protein disulfide isomerase</fullName>
    </submittedName>
</protein>
<keyword evidence="2 5" id="KW-0732">Signal</keyword>
<evidence type="ECO:0000256" key="3">
    <source>
        <dbReference type="ARBA" id="ARBA00022737"/>
    </source>
</evidence>
<name>A0A640KE00_LEITA</name>
<dbReference type="GO" id="GO:0005783">
    <property type="term" value="C:endoplasmic reticulum"/>
    <property type="evidence" value="ECO:0007669"/>
    <property type="project" value="TreeGrafter"/>
</dbReference>
<dbReference type="InterPro" id="IPR036249">
    <property type="entry name" value="Thioredoxin-like_sf"/>
</dbReference>
<sequence length="133" mass="14916">MPRFPKVLLALLVAAFLVVCAKAELVELNASNFHSVVNNASKNVFVMFYAPWCGHCNKMKSTWQDLSDKYPITGDVIIARIDASEHRDIAKEFDVHGFPTLKFFAKNNKSGKAQYEGPRELSAFMAYVSANQQ</sequence>
<dbReference type="Gene3D" id="3.40.30.10">
    <property type="entry name" value="Glutaredoxin"/>
    <property type="match status" value="1"/>
</dbReference>
<dbReference type="PROSITE" id="PS51352">
    <property type="entry name" value="THIOREDOXIN_2"/>
    <property type="match status" value="1"/>
</dbReference>
<dbReference type="InterPro" id="IPR017937">
    <property type="entry name" value="Thioredoxin_CS"/>
</dbReference>
<dbReference type="Pfam" id="PF00085">
    <property type="entry name" value="Thioredoxin"/>
    <property type="match status" value="1"/>
</dbReference>
<organism evidence="7 8">
    <name type="scientific">Leishmania tarentolae</name>
    <name type="common">Sauroleishmania tarentolae</name>
    <dbReference type="NCBI Taxonomy" id="5689"/>
    <lineage>
        <taxon>Eukaryota</taxon>
        <taxon>Discoba</taxon>
        <taxon>Euglenozoa</taxon>
        <taxon>Kinetoplastea</taxon>
        <taxon>Metakinetoplastina</taxon>
        <taxon>Trypanosomatida</taxon>
        <taxon>Trypanosomatidae</taxon>
        <taxon>Leishmaniinae</taxon>
        <taxon>Leishmania</taxon>
        <taxon>lizard Leishmania</taxon>
    </lineage>
</organism>
<accession>A0A640KE00</accession>
<keyword evidence="7" id="KW-0413">Isomerase</keyword>
<dbReference type="SUPFAM" id="SSF52833">
    <property type="entry name" value="Thioredoxin-like"/>
    <property type="match status" value="1"/>
</dbReference>
<feature type="chain" id="PRO_5024970127" evidence="5">
    <location>
        <begin position="24"/>
        <end position="133"/>
    </location>
</feature>
<dbReference type="VEuPathDB" id="TriTrypDB:LtaPh_0610300"/>
<comment type="caution">
    <text evidence="7">The sequence shown here is derived from an EMBL/GenBank/DDBJ whole genome shotgun (WGS) entry which is preliminary data.</text>
</comment>
<dbReference type="PANTHER" id="PTHR45672">
    <property type="entry name" value="PROTEIN DISULFIDE-ISOMERASE C17H9.14C-RELATED"/>
    <property type="match status" value="1"/>
</dbReference>
<proteinExistence type="inferred from homology"/>
<evidence type="ECO:0000313" key="7">
    <source>
        <dbReference type="EMBL" id="GET85967.1"/>
    </source>
</evidence>
<dbReference type="PROSITE" id="PS00194">
    <property type="entry name" value="THIOREDOXIN_1"/>
    <property type="match status" value="1"/>
</dbReference>
<feature type="domain" description="Thioredoxin" evidence="6">
    <location>
        <begin position="7"/>
        <end position="133"/>
    </location>
</feature>
<dbReference type="PRINTS" id="PR00421">
    <property type="entry name" value="THIOREDOXIN"/>
</dbReference>
<reference evidence="7" key="1">
    <citation type="submission" date="2019-11" db="EMBL/GenBank/DDBJ databases">
        <title>Leishmania tarentolae CDS.</title>
        <authorList>
            <person name="Goto Y."/>
            <person name="Yamagishi J."/>
        </authorList>
    </citation>
    <scope>NUCLEOTIDE SEQUENCE [LARGE SCALE GENOMIC DNA]</scope>
    <source>
        <strain evidence="7">Parrot Tar II</strain>
    </source>
</reference>
<dbReference type="EMBL" id="BLBS01000007">
    <property type="protein sequence ID" value="GET85967.1"/>
    <property type="molecule type" value="Genomic_DNA"/>
</dbReference>
<dbReference type="InterPro" id="IPR005788">
    <property type="entry name" value="PDI_thioredoxin-like_dom"/>
</dbReference>
<evidence type="ECO:0000259" key="6">
    <source>
        <dbReference type="PROSITE" id="PS51352"/>
    </source>
</evidence>
<evidence type="ECO:0000256" key="4">
    <source>
        <dbReference type="RuleBase" id="RU004208"/>
    </source>
</evidence>
<evidence type="ECO:0000313" key="8">
    <source>
        <dbReference type="Proteomes" id="UP000419144"/>
    </source>
</evidence>
<dbReference type="OrthoDB" id="72053at2759"/>
<comment type="similarity">
    <text evidence="1 4">Belongs to the protein disulfide isomerase family.</text>
</comment>
<evidence type="ECO:0000256" key="2">
    <source>
        <dbReference type="ARBA" id="ARBA00022729"/>
    </source>
</evidence>
<feature type="signal peptide" evidence="5">
    <location>
        <begin position="1"/>
        <end position="23"/>
    </location>
</feature>
<dbReference type="NCBIfam" id="TIGR01126">
    <property type="entry name" value="pdi_dom"/>
    <property type="match status" value="1"/>
</dbReference>